<evidence type="ECO:0000313" key="4">
    <source>
        <dbReference type="EMBL" id="KAG8458151.1"/>
    </source>
</evidence>
<dbReference type="AlphaFoldDB" id="A0A8J5X850"/>
<evidence type="ECO:0000313" key="5">
    <source>
        <dbReference type="Proteomes" id="UP000751190"/>
    </source>
</evidence>
<sequence length="755" mass="75401">MQTPTQHKASHSPGGGVVIRAVLELEARVAALEDEKHRLRSLRAAAERDGAAAAAALAELRRAGQSGPPPASPLEALALTGGDAARRAFDDGARELEQLAMSLADAHARLGEARARASELNAALVDVESAVGAERRRALRAGREREAAAAALAAEHAAASAELSQLEAALGAETAARAEDAAAVRALHALLQPLLVGNDGLAARALALSPGGATFANPRHAPPQQRGAEAAWPRHASSAHGRDGGGYGGGHGGWYGDESGALGLASLSPHDVASSAAPWSPPSLLPGSSGGARARELDGERDGAWCGGGGGGGAEAGSKADAWERPTSPAASYLGGGLPSNRDASATPLPRAPAGVAPRPTAHAPLPLPPQPTLHPASHSSMRHAAAERVGTSAYERCAPPPMHTPAAAFSCPSCAFAAGVRGALSGDGAANRESGYGTGSGGEGAHTGAPSAGLASEWAGSEPGDSPRRHASMHEHGSFARTSACLAHAAAPASCAAGAAPHAEQACSRALPEAAGGHHVGAYAAAAPLQYQLSRARADGTSDVCSSAAAALHAERVRAHAAAQAGSAAEAAAQAEYWNAVAAQAEARTRAAIAGETSDRANSGVDGTSERSWLDEDDVPGTALAPVLRASGQPEGGSAGGDGGGEWARARTDAAARPSCGSGVGDEAQLLAHTAPSARARSPVGGGARSPRHSPRRLSDSISQRALAYGRLAPSDGRAPISDERPPWVPPPGRTAGDHVSYVWGSRGIVGNVL</sequence>
<dbReference type="EMBL" id="JAGTXO010000056">
    <property type="protein sequence ID" value="KAG8458127.1"/>
    <property type="molecule type" value="Genomic_DNA"/>
</dbReference>
<protein>
    <submittedName>
        <fullName evidence="3">Uncharacterized protein</fullName>
    </submittedName>
</protein>
<keyword evidence="5" id="KW-1185">Reference proteome</keyword>
<accession>A0A8J5X850</accession>
<comment type="caution">
    <text evidence="3">The sequence shown here is derived from an EMBL/GenBank/DDBJ whole genome shotgun (WGS) entry which is preliminary data.</text>
</comment>
<evidence type="ECO:0000256" key="1">
    <source>
        <dbReference type="SAM" id="Coils"/>
    </source>
</evidence>
<evidence type="ECO:0000313" key="3">
    <source>
        <dbReference type="EMBL" id="KAG8458127.1"/>
    </source>
</evidence>
<feature type="region of interest" description="Disordered" evidence="2">
    <location>
        <begin position="435"/>
        <end position="476"/>
    </location>
</feature>
<feature type="region of interest" description="Disordered" evidence="2">
    <location>
        <begin position="271"/>
        <end position="302"/>
    </location>
</feature>
<feature type="coiled-coil region" evidence="1">
    <location>
        <begin position="22"/>
        <end position="49"/>
    </location>
</feature>
<keyword evidence="1" id="KW-0175">Coiled coil</keyword>
<proteinExistence type="predicted"/>
<feature type="region of interest" description="Disordered" evidence="2">
    <location>
        <begin position="714"/>
        <end position="738"/>
    </location>
</feature>
<feature type="compositionally biased region" description="Basic and acidic residues" evidence="2">
    <location>
        <begin position="293"/>
        <end position="302"/>
    </location>
</feature>
<feature type="region of interest" description="Disordered" evidence="2">
    <location>
        <begin position="594"/>
        <end position="701"/>
    </location>
</feature>
<feature type="compositionally biased region" description="Basic and acidic residues" evidence="2">
    <location>
        <begin position="466"/>
        <end position="476"/>
    </location>
</feature>
<feature type="compositionally biased region" description="Gly residues" evidence="2">
    <location>
        <begin position="437"/>
        <end position="446"/>
    </location>
</feature>
<dbReference type="Proteomes" id="UP000751190">
    <property type="component" value="Unassembled WGS sequence"/>
</dbReference>
<organism evidence="3 5">
    <name type="scientific">Diacronema lutheri</name>
    <name type="common">Unicellular marine alga</name>
    <name type="synonym">Monochrysis lutheri</name>
    <dbReference type="NCBI Taxonomy" id="2081491"/>
    <lineage>
        <taxon>Eukaryota</taxon>
        <taxon>Haptista</taxon>
        <taxon>Haptophyta</taxon>
        <taxon>Pavlovophyceae</taxon>
        <taxon>Pavlovales</taxon>
        <taxon>Pavlovaceae</taxon>
        <taxon>Diacronema</taxon>
    </lineage>
</organism>
<evidence type="ECO:0000256" key="2">
    <source>
        <dbReference type="SAM" id="MobiDB-lite"/>
    </source>
</evidence>
<name>A0A8J5X850_DIALT</name>
<feature type="compositionally biased region" description="Gly residues" evidence="2">
    <location>
        <begin position="635"/>
        <end position="647"/>
    </location>
</feature>
<feature type="region of interest" description="Disordered" evidence="2">
    <location>
        <begin position="326"/>
        <end position="369"/>
    </location>
</feature>
<feature type="region of interest" description="Disordered" evidence="2">
    <location>
        <begin position="214"/>
        <end position="251"/>
    </location>
</feature>
<gene>
    <name evidence="3" type="ORF">KFE25_011658</name>
    <name evidence="4" type="ORF">KFE25_011682</name>
</gene>
<dbReference type="EMBL" id="JAGTXO010000056">
    <property type="protein sequence ID" value="KAG8458151.1"/>
    <property type="molecule type" value="Genomic_DNA"/>
</dbReference>
<reference evidence="3" key="1">
    <citation type="submission" date="2021-05" db="EMBL/GenBank/DDBJ databases">
        <title>The genome of the haptophyte Pavlova lutheri (Diacronema luteri, Pavlovales) - a model for lipid biosynthesis in eukaryotic algae.</title>
        <authorList>
            <person name="Hulatt C.J."/>
            <person name="Posewitz M.C."/>
        </authorList>
    </citation>
    <scope>NUCLEOTIDE SEQUENCE</scope>
    <source>
        <strain evidence="3">NIVA-4/92</strain>
    </source>
</reference>